<protein>
    <submittedName>
        <fullName evidence="3">DUF6265 family protein</fullName>
    </submittedName>
</protein>
<dbReference type="InterPro" id="IPR046232">
    <property type="entry name" value="DUF6265"/>
</dbReference>
<comment type="caution">
    <text evidence="3">The sequence shown here is derived from an EMBL/GenBank/DDBJ whole genome shotgun (WGS) entry which is preliminary data.</text>
</comment>
<evidence type="ECO:0000313" key="4">
    <source>
        <dbReference type="Proteomes" id="UP001597508"/>
    </source>
</evidence>
<evidence type="ECO:0000256" key="1">
    <source>
        <dbReference type="SAM" id="SignalP"/>
    </source>
</evidence>
<dbReference type="PROSITE" id="PS51257">
    <property type="entry name" value="PROKAR_LIPOPROTEIN"/>
    <property type="match status" value="1"/>
</dbReference>
<gene>
    <name evidence="3" type="ORF">ACFSRZ_08975</name>
</gene>
<organism evidence="3 4">
    <name type="scientific">Pseudotenacibaculum haliotis</name>
    <dbReference type="NCBI Taxonomy" id="1862138"/>
    <lineage>
        <taxon>Bacteria</taxon>
        <taxon>Pseudomonadati</taxon>
        <taxon>Bacteroidota</taxon>
        <taxon>Flavobacteriia</taxon>
        <taxon>Flavobacteriales</taxon>
        <taxon>Flavobacteriaceae</taxon>
        <taxon>Pseudotenacibaculum</taxon>
    </lineage>
</organism>
<accession>A0ABW5LSC7</accession>
<feature type="chain" id="PRO_5047148508" evidence="1">
    <location>
        <begin position="23"/>
        <end position="150"/>
    </location>
</feature>
<proteinExistence type="predicted"/>
<feature type="domain" description="DUF6265" evidence="2">
    <location>
        <begin position="29"/>
        <end position="134"/>
    </location>
</feature>
<dbReference type="EMBL" id="JBHULH010000004">
    <property type="protein sequence ID" value="MFD2567505.1"/>
    <property type="molecule type" value="Genomic_DNA"/>
</dbReference>
<evidence type="ECO:0000259" key="2">
    <source>
        <dbReference type="Pfam" id="PF19780"/>
    </source>
</evidence>
<name>A0ABW5LSC7_9FLAO</name>
<dbReference type="Pfam" id="PF19780">
    <property type="entry name" value="DUF6265"/>
    <property type="match status" value="1"/>
</dbReference>
<keyword evidence="4" id="KW-1185">Reference proteome</keyword>
<dbReference type="Proteomes" id="UP001597508">
    <property type="component" value="Unassembled WGS sequence"/>
</dbReference>
<reference evidence="4" key="1">
    <citation type="journal article" date="2019" name="Int. J. Syst. Evol. Microbiol.">
        <title>The Global Catalogue of Microorganisms (GCM) 10K type strain sequencing project: providing services to taxonomists for standard genome sequencing and annotation.</title>
        <authorList>
            <consortium name="The Broad Institute Genomics Platform"/>
            <consortium name="The Broad Institute Genome Sequencing Center for Infectious Disease"/>
            <person name="Wu L."/>
            <person name="Ma J."/>
        </authorList>
    </citation>
    <scope>NUCLEOTIDE SEQUENCE [LARGE SCALE GENOMIC DNA]</scope>
    <source>
        <strain evidence="4">KCTC 52127</strain>
    </source>
</reference>
<dbReference type="RefSeq" id="WP_379666215.1">
    <property type="nucleotide sequence ID" value="NZ_JBHULH010000004.1"/>
</dbReference>
<sequence length="150" mass="17162">MKNINFLVIVCIVSLSISCAQTNPLKDVDFLVGTWKMEGRENYESWEKAGEKLKGESYKIKDGNKKVSESLEITFQNNQIIYTATVFNQNQGKGIPFTLNTNDKEFVSFENPKHDFPNKIQYKPLSEKEVLVKVLGKDGKGFSYKLIKKE</sequence>
<keyword evidence="1" id="KW-0732">Signal</keyword>
<evidence type="ECO:0000313" key="3">
    <source>
        <dbReference type="EMBL" id="MFD2567505.1"/>
    </source>
</evidence>
<feature type="signal peptide" evidence="1">
    <location>
        <begin position="1"/>
        <end position="22"/>
    </location>
</feature>